<evidence type="ECO:0008006" key="4">
    <source>
        <dbReference type="Google" id="ProtNLM"/>
    </source>
</evidence>
<evidence type="ECO:0000313" key="3">
    <source>
        <dbReference type="Proteomes" id="UP000060487"/>
    </source>
</evidence>
<name>A0ABR5SGW8_9BACT</name>
<evidence type="ECO:0000256" key="1">
    <source>
        <dbReference type="SAM" id="SignalP"/>
    </source>
</evidence>
<dbReference type="SUPFAM" id="SSF49464">
    <property type="entry name" value="Carboxypeptidase regulatory domain-like"/>
    <property type="match status" value="1"/>
</dbReference>
<dbReference type="Proteomes" id="UP000060487">
    <property type="component" value="Unassembled WGS sequence"/>
</dbReference>
<keyword evidence="1" id="KW-0732">Signal</keyword>
<comment type="caution">
    <text evidence="2">The sequence shown here is derived from an EMBL/GenBank/DDBJ whole genome shotgun (WGS) entry which is preliminary data.</text>
</comment>
<keyword evidence="3" id="KW-1185">Reference proteome</keyword>
<gene>
    <name evidence="2" type="ORF">ASN18_1025</name>
</gene>
<feature type="chain" id="PRO_5045520670" description="Methylamine utilization protein" evidence="1">
    <location>
        <begin position="20"/>
        <end position="225"/>
    </location>
</feature>
<dbReference type="EMBL" id="LNQR01000034">
    <property type="protein sequence ID" value="KWT90941.1"/>
    <property type="molecule type" value="Genomic_DNA"/>
</dbReference>
<reference evidence="2 3" key="1">
    <citation type="submission" date="2015-11" db="EMBL/GenBank/DDBJ databases">
        <authorList>
            <person name="Lin W."/>
        </authorList>
    </citation>
    <scope>NUCLEOTIDE SEQUENCE [LARGE SCALE GENOMIC DNA]</scope>
    <source>
        <strain evidence="2 3">HCH-1</strain>
    </source>
</reference>
<proteinExistence type="predicted"/>
<dbReference type="InterPro" id="IPR008972">
    <property type="entry name" value="Cupredoxin"/>
</dbReference>
<dbReference type="Gene3D" id="2.60.40.420">
    <property type="entry name" value="Cupredoxins - blue copper proteins"/>
    <property type="match status" value="1"/>
</dbReference>
<protein>
    <recommendedName>
        <fullName evidence="4">Methylamine utilization protein</fullName>
    </recommendedName>
</protein>
<feature type="signal peptide" evidence="1">
    <location>
        <begin position="1"/>
        <end position="19"/>
    </location>
</feature>
<dbReference type="SUPFAM" id="SSF49503">
    <property type="entry name" value="Cupredoxins"/>
    <property type="match status" value="1"/>
</dbReference>
<dbReference type="RefSeq" id="WP_085051674.1">
    <property type="nucleotide sequence ID" value="NZ_LNQR01000034.1"/>
</dbReference>
<sequence length="225" mass="24735">MKRNIFFIMFIVITMSASATCCYGASLKAFVAGEDGKPVEYAVVTVTPASSSMRDSKAPLQAVVDQVDKEFIDYVTAVQAGTTVTFPNNDKIRHHVYSFSSAKNFEIPLYPPGANTKNKILFDKPGVVVIGCNIHDWMKAYVYVVDTPYFARSDSHGKAVINNLPEGQYEAVVWHPAMGPKSQGQKVKVSVTGSNDSDVKFTVQLTQQWRSRRGPLLEGGGGLYR</sequence>
<organism evidence="2 3">
    <name type="scientific">Candidatus Magnetominusculus xianensis</name>
    <dbReference type="NCBI Taxonomy" id="1748249"/>
    <lineage>
        <taxon>Bacteria</taxon>
        <taxon>Pseudomonadati</taxon>
        <taxon>Nitrospirota</taxon>
        <taxon>Nitrospiria</taxon>
        <taxon>Nitrospirales</taxon>
        <taxon>Nitrospiraceae</taxon>
        <taxon>Candidatus Magnetominusculus</taxon>
    </lineage>
</organism>
<accession>A0ABR5SGW8</accession>
<dbReference type="CDD" id="cd04221">
    <property type="entry name" value="MauL"/>
    <property type="match status" value="1"/>
</dbReference>
<dbReference type="InterPro" id="IPR008969">
    <property type="entry name" value="CarboxyPept-like_regulatory"/>
</dbReference>
<evidence type="ECO:0000313" key="2">
    <source>
        <dbReference type="EMBL" id="KWT90941.1"/>
    </source>
</evidence>
<dbReference type="InterPro" id="IPR034242">
    <property type="entry name" value="MauL"/>
</dbReference>